<dbReference type="InterPro" id="IPR016156">
    <property type="entry name" value="FAD/NAD-linked_Rdtase_dimer_sf"/>
</dbReference>
<dbReference type="InterPro" id="IPR004099">
    <property type="entry name" value="Pyr_nucl-diS_OxRdtase_dimer"/>
</dbReference>
<evidence type="ECO:0000256" key="7">
    <source>
        <dbReference type="ARBA" id="ARBA00022630"/>
    </source>
</evidence>
<dbReference type="SUPFAM" id="SSF55424">
    <property type="entry name" value="FAD/NAD-linked reductases, dimerisation (C-terminal) domain"/>
    <property type="match status" value="1"/>
</dbReference>
<dbReference type="Pfam" id="PF02852">
    <property type="entry name" value="Pyr_redox_dim"/>
    <property type="match status" value="1"/>
</dbReference>
<evidence type="ECO:0000256" key="6">
    <source>
        <dbReference type="ARBA" id="ARBA00022490"/>
    </source>
</evidence>
<keyword evidence="9" id="KW-0521">NADP</keyword>
<name>A0ABW0ZU76_9ACTN</name>
<keyword evidence="8" id="KW-0274">FAD</keyword>
<comment type="subcellular location">
    <subcellularLocation>
        <location evidence="3">Cytoplasm</location>
    </subcellularLocation>
</comment>
<dbReference type="Gene3D" id="3.30.390.30">
    <property type="match status" value="1"/>
</dbReference>
<evidence type="ECO:0000256" key="12">
    <source>
        <dbReference type="ARBA" id="ARBA00031183"/>
    </source>
</evidence>
<keyword evidence="11" id="KW-0520">NAD</keyword>
<keyword evidence="6" id="KW-0963">Cytoplasm</keyword>
<comment type="function">
    <text evidence="2">Conversion of NADPH, generated by peripheral catabolic pathways, to NADH, which can enter the respiratory chain for energy generation.</text>
</comment>
<comment type="caution">
    <text evidence="15">The sequence shown here is derived from an EMBL/GenBank/DDBJ whole genome shotgun (WGS) entry which is preliminary data.</text>
</comment>
<keyword evidence="7" id="KW-0285">Flavoprotein</keyword>
<keyword evidence="10 15" id="KW-0560">Oxidoreductase</keyword>
<dbReference type="PRINTS" id="PR00411">
    <property type="entry name" value="PNDRDTASEI"/>
</dbReference>
<protein>
    <recommendedName>
        <fullName evidence="5">NAD(P)(+) transhydrogenase (Si-specific)</fullName>
        <ecNumber evidence="5">1.6.1.1</ecNumber>
    </recommendedName>
    <alternativeName>
        <fullName evidence="12">NAD(P)(+) transhydrogenase [B-specific]</fullName>
    </alternativeName>
</protein>
<dbReference type="PRINTS" id="PR00368">
    <property type="entry name" value="FADPNR"/>
</dbReference>
<evidence type="ECO:0000259" key="13">
    <source>
        <dbReference type="Pfam" id="PF02852"/>
    </source>
</evidence>
<keyword evidence="16" id="KW-1185">Reference proteome</keyword>
<organism evidence="15 16">
    <name type="scientific">Actinomadura rugatobispora</name>
    <dbReference type="NCBI Taxonomy" id="1994"/>
    <lineage>
        <taxon>Bacteria</taxon>
        <taxon>Bacillati</taxon>
        <taxon>Actinomycetota</taxon>
        <taxon>Actinomycetes</taxon>
        <taxon>Streptosporangiales</taxon>
        <taxon>Thermomonosporaceae</taxon>
        <taxon>Actinomadura</taxon>
    </lineage>
</organism>
<reference evidence="16" key="1">
    <citation type="journal article" date="2019" name="Int. J. Syst. Evol. Microbiol.">
        <title>The Global Catalogue of Microorganisms (GCM) 10K type strain sequencing project: providing services to taxonomists for standard genome sequencing and annotation.</title>
        <authorList>
            <consortium name="The Broad Institute Genomics Platform"/>
            <consortium name="The Broad Institute Genome Sequencing Center for Infectious Disease"/>
            <person name="Wu L."/>
            <person name="Ma J."/>
        </authorList>
    </citation>
    <scope>NUCLEOTIDE SEQUENCE [LARGE SCALE GENOMIC DNA]</scope>
    <source>
        <strain evidence="16">KCTC 42087</strain>
    </source>
</reference>
<dbReference type="InterPro" id="IPR023753">
    <property type="entry name" value="FAD/NAD-binding_dom"/>
</dbReference>
<dbReference type="InterPro" id="IPR036188">
    <property type="entry name" value="FAD/NAD-bd_sf"/>
</dbReference>
<dbReference type="Pfam" id="PF07992">
    <property type="entry name" value="Pyr_redox_2"/>
    <property type="match status" value="1"/>
</dbReference>
<dbReference type="SUPFAM" id="SSF51905">
    <property type="entry name" value="FAD/NAD(P)-binding domain"/>
    <property type="match status" value="1"/>
</dbReference>
<gene>
    <name evidence="15" type="primary">sthA</name>
    <name evidence="15" type="ORF">ACFPZN_06610</name>
</gene>
<dbReference type="Proteomes" id="UP001596074">
    <property type="component" value="Unassembled WGS sequence"/>
</dbReference>
<dbReference type="EMBL" id="JBHSON010000007">
    <property type="protein sequence ID" value="MFC5745274.1"/>
    <property type="molecule type" value="Genomic_DNA"/>
</dbReference>
<evidence type="ECO:0000313" key="15">
    <source>
        <dbReference type="EMBL" id="MFC5745274.1"/>
    </source>
</evidence>
<feature type="domain" description="FAD/NAD(P)-binding" evidence="14">
    <location>
        <begin position="4"/>
        <end position="326"/>
    </location>
</feature>
<feature type="domain" description="Pyridine nucleotide-disulphide oxidoreductase dimerisation" evidence="13">
    <location>
        <begin position="346"/>
        <end position="453"/>
    </location>
</feature>
<evidence type="ECO:0000259" key="14">
    <source>
        <dbReference type="Pfam" id="PF07992"/>
    </source>
</evidence>
<evidence type="ECO:0000256" key="5">
    <source>
        <dbReference type="ARBA" id="ARBA00012772"/>
    </source>
</evidence>
<evidence type="ECO:0000313" key="16">
    <source>
        <dbReference type="Proteomes" id="UP001596074"/>
    </source>
</evidence>
<evidence type="ECO:0000256" key="3">
    <source>
        <dbReference type="ARBA" id="ARBA00004496"/>
    </source>
</evidence>
<evidence type="ECO:0000256" key="10">
    <source>
        <dbReference type="ARBA" id="ARBA00023002"/>
    </source>
</evidence>
<evidence type="ECO:0000256" key="11">
    <source>
        <dbReference type="ARBA" id="ARBA00023027"/>
    </source>
</evidence>
<dbReference type="InterPro" id="IPR050151">
    <property type="entry name" value="Class-I_Pyr_Nuc-Dis_Oxidored"/>
</dbReference>
<dbReference type="PANTHER" id="PTHR22912">
    <property type="entry name" value="DISULFIDE OXIDOREDUCTASE"/>
    <property type="match status" value="1"/>
</dbReference>
<comment type="cofactor">
    <cofactor evidence="1">
        <name>FAD</name>
        <dbReference type="ChEBI" id="CHEBI:57692"/>
    </cofactor>
</comment>
<dbReference type="RefSeq" id="WP_378280899.1">
    <property type="nucleotide sequence ID" value="NZ_JBHSON010000007.1"/>
</dbReference>
<dbReference type="GO" id="GO:0003957">
    <property type="term" value="F:NAD(P)+ transhydrogenase (Si-specific) activity"/>
    <property type="evidence" value="ECO:0007669"/>
    <property type="project" value="UniProtKB-EC"/>
</dbReference>
<accession>A0ABW0ZU76</accession>
<evidence type="ECO:0000256" key="4">
    <source>
        <dbReference type="ARBA" id="ARBA00007532"/>
    </source>
</evidence>
<comment type="similarity">
    <text evidence="4">Belongs to the class-I pyridine nucleotide-disulfide oxidoreductase family.</text>
</comment>
<sequence>MSDFDLLVLGSGPGGQRAAIAAAKLGRRVAVVDRRNMIGGVCINTGTIPSKTLREAVLYLTGLNQRELYGQSYRVKEDITVADLGMRTQHVIGREVDVIRSQLARNRVTVLPGTGRFLEPNAVGIGDGGDHDREQKVTADRIVIATGTRPARPDTVEFDDRTVIDSDGIINMDRIPETMVVVGAGVIGIEYASMFAALGTKVTVVERRERMLEFCDLEIVEALKYHLRDLAVTFRFRETVSSVERMPQGAITVLESGKRIPADTVMYSAGRQGMTDELGLEAAGLAADHRGRIKVDEHYRTEVPHIYAVGDVIGFPSLAATSMEQGRLAAHHACGEPVHAMDELQPIGIYTIPEISFVGRTEDELTEAKVPFEVGVSRYRELARGQIIGDSYGMLKLLVSPEDRRLLGVHVFGTGATELVHIGQTVMGCGGTVDYLVNAVFNYPTLAESYKVAALDAMNKMRHIARLGG</sequence>
<dbReference type="PIRSF" id="PIRSF000350">
    <property type="entry name" value="Mercury_reductase_MerA"/>
    <property type="match status" value="1"/>
</dbReference>
<dbReference type="PANTHER" id="PTHR22912:SF93">
    <property type="entry name" value="SOLUBLE PYRIDINE NUCLEOTIDE TRANSHYDROGENASE"/>
    <property type="match status" value="1"/>
</dbReference>
<dbReference type="EC" id="1.6.1.1" evidence="5"/>
<dbReference type="NCBIfam" id="NF003585">
    <property type="entry name" value="PRK05249.1"/>
    <property type="match status" value="1"/>
</dbReference>
<proteinExistence type="inferred from homology"/>
<evidence type="ECO:0000256" key="8">
    <source>
        <dbReference type="ARBA" id="ARBA00022827"/>
    </source>
</evidence>
<evidence type="ECO:0000256" key="1">
    <source>
        <dbReference type="ARBA" id="ARBA00001974"/>
    </source>
</evidence>
<evidence type="ECO:0000256" key="9">
    <source>
        <dbReference type="ARBA" id="ARBA00022857"/>
    </source>
</evidence>
<evidence type="ECO:0000256" key="2">
    <source>
        <dbReference type="ARBA" id="ARBA00002842"/>
    </source>
</evidence>
<dbReference type="Gene3D" id="3.50.50.60">
    <property type="entry name" value="FAD/NAD(P)-binding domain"/>
    <property type="match status" value="2"/>
</dbReference>
<dbReference type="InterPro" id="IPR001100">
    <property type="entry name" value="Pyr_nuc-diS_OxRdtase"/>
</dbReference>